<evidence type="ECO:0000313" key="2">
    <source>
        <dbReference type="Proteomes" id="UP000095552"/>
    </source>
</evidence>
<dbReference type="STRING" id="1563681.BFP71_05580"/>
<protein>
    <submittedName>
        <fullName evidence="1">Uncharacterized protein</fullName>
    </submittedName>
</protein>
<dbReference type="AlphaFoldDB" id="A0A1E5T705"/>
<dbReference type="Proteomes" id="UP000095552">
    <property type="component" value="Unassembled WGS sequence"/>
</dbReference>
<sequence length="333" mass="38148">MTVFGQNSTDLLLSKLEISQALYPPKDILSTKSIVLISVPEDADRNEWMESVDELQQFFAEEGIDAVAYIETEVLFSQPNDRLTIPEFLRKRGINNLILFAAGGKKGPVFLAIGPYNGEENFFDKGATFWAREGANLDGIKDELSAYFKTGAIYRGNLLVNENAEFFYPEVDLGVVAKSVPPKIADFKVAIERIDKALLADQGPAAFRYANFYNQVRYDSEITGRERWLNSLHSDTTNNFYYKEEKQTNQQLRKDGFQYELRYVSAPENLLYDWISFPDRKKPRKALVHKFYLSDLRNNNIYVGKNWDAALDWEAALQNFLGQIQQVIQENAN</sequence>
<keyword evidence="2" id="KW-1185">Reference proteome</keyword>
<organism evidence="1 2">
    <name type="scientific">Roseivirga misakiensis</name>
    <dbReference type="NCBI Taxonomy" id="1563681"/>
    <lineage>
        <taxon>Bacteria</taxon>
        <taxon>Pseudomonadati</taxon>
        <taxon>Bacteroidota</taxon>
        <taxon>Cytophagia</taxon>
        <taxon>Cytophagales</taxon>
        <taxon>Roseivirgaceae</taxon>
        <taxon>Roseivirga</taxon>
    </lineage>
</organism>
<accession>A0A1E5T705</accession>
<dbReference type="EMBL" id="MDGQ01000003">
    <property type="protein sequence ID" value="OEK07128.1"/>
    <property type="molecule type" value="Genomic_DNA"/>
</dbReference>
<comment type="caution">
    <text evidence="1">The sequence shown here is derived from an EMBL/GenBank/DDBJ whole genome shotgun (WGS) entry which is preliminary data.</text>
</comment>
<gene>
    <name evidence="1" type="ORF">BFP71_05580</name>
</gene>
<evidence type="ECO:0000313" key="1">
    <source>
        <dbReference type="EMBL" id="OEK07128.1"/>
    </source>
</evidence>
<proteinExistence type="predicted"/>
<name>A0A1E5T705_9BACT</name>
<reference evidence="1 2" key="1">
    <citation type="submission" date="2016-08" db="EMBL/GenBank/DDBJ databases">
        <title>Draft genome of Fabibacter sp. strain SK-8.</title>
        <authorList>
            <person name="Wong S.-K."/>
            <person name="Hamasaki K."/>
            <person name="Yoshizawa S."/>
        </authorList>
    </citation>
    <scope>NUCLEOTIDE SEQUENCE [LARGE SCALE GENOMIC DNA]</scope>
    <source>
        <strain evidence="1 2">SK-8</strain>
    </source>
</reference>